<comment type="caution">
    <text evidence="4">The sequence shown here is derived from an EMBL/GenBank/DDBJ whole genome shotgun (WGS) entry which is preliminary data.</text>
</comment>
<dbReference type="PANTHER" id="PTHR33238">
    <property type="entry name" value="IRON (METAL) DEPENDENT REPRESSOR, DTXR FAMILY"/>
    <property type="match status" value="1"/>
</dbReference>
<accession>A0A3N0IXG8</accession>
<protein>
    <submittedName>
        <fullName evidence="4">Uncharacterized protein</fullName>
    </submittedName>
</protein>
<comment type="subcellular location">
    <subcellularLocation>
        <location evidence="1">Cytoplasm</location>
    </subcellularLocation>
</comment>
<evidence type="ECO:0000313" key="6">
    <source>
        <dbReference type="Proteomes" id="UP000270112"/>
    </source>
</evidence>
<dbReference type="SMART" id="SM00529">
    <property type="entry name" value="HTH_DTXR"/>
    <property type="match status" value="1"/>
</dbReference>
<evidence type="ECO:0000313" key="4">
    <source>
        <dbReference type="EMBL" id="RNM41689.1"/>
    </source>
</evidence>
<organism evidence="4 6">
    <name type="scientific">Eggerthella sinensis</name>
    <dbReference type="NCBI Taxonomy" id="242230"/>
    <lineage>
        <taxon>Bacteria</taxon>
        <taxon>Bacillati</taxon>
        <taxon>Actinomycetota</taxon>
        <taxon>Coriobacteriia</taxon>
        <taxon>Eggerthellales</taxon>
        <taxon>Eggerthellaceae</taxon>
        <taxon>Eggerthella</taxon>
    </lineage>
</organism>
<dbReference type="SUPFAM" id="SSF46785">
    <property type="entry name" value="Winged helix' DNA-binding domain"/>
    <property type="match status" value="1"/>
</dbReference>
<keyword evidence="5" id="KW-1185">Reference proteome</keyword>
<evidence type="ECO:0000313" key="5">
    <source>
        <dbReference type="Proteomes" id="UP000253817"/>
    </source>
</evidence>
<reference evidence="6" key="2">
    <citation type="submission" date="2018-05" db="EMBL/GenBank/DDBJ databases">
        <title>Genome Sequencing of selected type strains of the family Eggerthellaceae.</title>
        <authorList>
            <person name="Danylec N."/>
            <person name="Stoll D.A."/>
            <person name="Doetsch A."/>
            <person name="Huch M."/>
        </authorList>
    </citation>
    <scope>NUCLEOTIDE SEQUENCE [LARGE SCALE GENOMIC DNA]</scope>
    <source>
        <strain evidence="6">DSM 16107</strain>
    </source>
</reference>
<dbReference type="Gene3D" id="1.10.10.10">
    <property type="entry name" value="Winged helix-like DNA-binding domain superfamily/Winged helix DNA-binding domain"/>
    <property type="match status" value="1"/>
</dbReference>
<reference evidence="3 5" key="1">
    <citation type="journal article" date="2018" name="Elife">
        <title>Discovery and characterization of a prevalent human gut bacterial enzyme sufficient for the inactivation of a family of plant toxins.</title>
        <authorList>
            <person name="Koppel N."/>
            <person name="Bisanz J.E."/>
            <person name="Pandelia M.E."/>
            <person name="Turnbaugh P.J."/>
            <person name="Balskus E.P."/>
        </authorList>
    </citation>
    <scope>NUCLEOTIDE SEQUENCE [LARGE SCALE GENOMIC DNA]</scope>
    <source>
        <strain evidence="3 5">DSM 16107</strain>
    </source>
</reference>
<dbReference type="InterPro" id="IPR036388">
    <property type="entry name" value="WH-like_DNA-bd_sf"/>
</dbReference>
<dbReference type="Proteomes" id="UP000253817">
    <property type="component" value="Unassembled WGS sequence"/>
</dbReference>
<name>A0A3N0IXG8_9ACTN</name>
<dbReference type="InterPro" id="IPR036390">
    <property type="entry name" value="WH_DNA-bd_sf"/>
</dbReference>
<evidence type="ECO:0000256" key="2">
    <source>
        <dbReference type="ARBA" id="ARBA00011738"/>
    </source>
</evidence>
<gene>
    <name evidence="3" type="ORF">C1876_12595</name>
    <name evidence="4" type="ORF">DMP09_08440</name>
</gene>
<dbReference type="Proteomes" id="UP000270112">
    <property type="component" value="Unassembled WGS sequence"/>
</dbReference>
<dbReference type="InterPro" id="IPR022689">
    <property type="entry name" value="Iron_dep_repressor"/>
</dbReference>
<evidence type="ECO:0000313" key="3">
    <source>
        <dbReference type="EMBL" id="RDB67628.1"/>
    </source>
</evidence>
<dbReference type="AlphaFoldDB" id="A0A3N0IXG8"/>
<reference evidence="4" key="3">
    <citation type="journal article" date="2019" name="Microbiol. Resour. Announc.">
        <title>Draft Genome Sequences of Type Strains of Gordonibacter faecihominis, Paraeggerthella hongkongensis, Parvibacter caecicola,Slackia equolifaciens, Slackia faecicanis, and Slackia isoflavoniconvertens.</title>
        <authorList>
            <person name="Danylec N."/>
            <person name="Stoll D.A."/>
            <person name="Dotsch A."/>
            <person name="Huch M."/>
        </authorList>
    </citation>
    <scope>NUCLEOTIDE SEQUENCE</scope>
    <source>
        <strain evidence="4">DSM 16107</strain>
    </source>
</reference>
<dbReference type="InterPro" id="IPR050536">
    <property type="entry name" value="DtxR_MntR_Metal-Reg"/>
</dbReference>
<proteinExistence type="predicted"/>
<dbReference type="EMBL" id="PPTT01000023">
    <property type="protein sequence ID" value="RDB67628.1"/>
    <property type="molecule type" value="Genomic_DNA"/>
</dbReference>
<comment type="subunit">
    <text evidence="2">Homodimer.</text>
</comment>
<dbReference type="PANTHER" id="PTHR33238:SF11">
    <property type="entry name" value="TRANSCRIPTIONAL REGULATOR MNTR"/>
    <property type="match status" value="1"/>
</dbReference>
<dbReference type="GO" id="GO:0046914">
    <property type="term" value="F:transition metal ion binding"/>
    <property type="evidence" value="ECO:0007669"/>
    <property type="project" value="InterPro"/>
</dbReference>
<dbReference type="EMBL" id="QICC01000029">
    <property type="protein sequence ID" value="RNM41689.1"/>
    <property type="molecule type" value="Genomic_DNA"/>
</dbReference>
<dbReference type="GO" id="GO:0003700">
    <property type="term" value="F:DNA-binding transcription factor activity"/>
    <property type="evidence" value="ECO:0007669"/>
    <property type="project" value="InterPro"/>
</dbReference>
<sequence>MVRQRVVAEGRRARVSGEGGEVSGLTPALARYLLAIRDGATRRVELADELAVARPSVTKAVERLVGMGLVAEDGRHRLLLTAQGAAEAQALAAAVEAVERCLVAQGMAPGCAHRMAFEGAITSGCASRRWHA</sequence>
<dbReference type="GO" id="GO:0005737">
    <property type="term" value="C:cytoplasm"/>
    <property type="evidence" value="ECO:0007669"/>
    <property type="project" value="UniProtKB-SubCell"/>
</dbReference>
<evidence type="ECO:0000256" key="1">
    <source>
        <dbReference type="ARBA" id="ARBA00004496"/>
    </source>
</evidence>